<name>A0ABT1C9U0_9HYPH</name>
<evidence type="ECO:0000313" key="2">
    <source>
        <dbReference type="EMBL" id="MCO6051547.1"/>
    </source>
</evidence>
<dbReference type="Gene3D" id="3.30.420.40">
    <property type="match status" value="2"/>
</dbReference>
<keyword evidence="2" id="KW-0418">Kinase</keyword>
<evidence type="ECO:0000313" key="3">
    <source>
        <dbReference type="Proteomes" id="UP001205906"/>
    </source>
</evidence>
<keyword evidence="2" id="KW-0808">Transferase</keyword>
<dbReference type="InterPro" id="IPR002731">
    <property type="entry name" value="ATPase_BadF"/>
</dbReference>
<dbReference type="PANTHER" id="PTHR43190">
    <property type="entry name" value="N-ACETYL-D-GLUCOSAMINE KINASE"/>
    <property type="match status" value="1"/>
</dbReference>
<dbReference type="Pfam" id="PF01869">
    <property type="entry name" value="BcrAD_BadFG"/>
    <property type="match status" value="1"/>
</dbReference>
<evidence type="ECO:0000259" key="1">
    <source>
        <dbReference type="Pfam" id="PF01869"/>
    </source>
</evidence>
<dbReference type="InterPro" id="IPR052519">
    <property type="entry name" value="Euk-type_GlcNAc_Kinase"/>
</dbReference>
<proteinExistence type="predicted"/>
<dbReference type="EMBL" id="JAMXQS010000008">
    <property type="protein sequence ID" value="MCO6051547.1"/>
    <property type="molecule type" value="Genomic_DNA"/>
</dbReference>
<dbReference type="PANTHER" id="PTHR43190:SF3">
    <property type="entry name" value="N-ACETYL-D-GLUCOSAMINE KINASE"/>
    <property type="match status" value="1"/>
</dbReference>
<comment type="caution">
    <text evidence="2">The sequence shown here is derived from an EMBL/GenBank/DDBJ whole genome shotgun (WGS) entry which is preliminary data.</text>
</comment>
<protein>
    <submittedName>
        <fullName evidence="2">N-acetylglucosamine kinase</fullName>
    </submittedName>
</protein>
<dbReference type="RefSeq" id="WP_252821214.1">
    <property type="nucleotide sequence ID" value="NZ_JAMXQS010000008.1"/>
</dbReference>
<dbReference type="InterPro" id="IPR043129">
    <property type="entry name" value="ATPase_NBD"/>
</dbReference>
<organism evidence="2 3">
    <name type="scientific">Mesorhizobium liriopis</name>
    <dbReference type="NCBI Taxonomy" id="2953882"/>
    <lineage>
        <taxon>Bacteria</taxon>
        <taxon>Pseudomonadati</taxon>
        <taxon>Pseudomonadota</taxon>
        <taxon>Alphaproteobacteria</taxon>
        <taxon>Hyphomicrobiales</taxon>
        <taxon>Phyllobacteriaceae</taxon>
        <taxon>Mesorhizobium</taxon>
    </lineage>
</organism>
<dbReference type="SUPFAM" id="SSF53067">
    <property type="entry name" value="Actin-like ATPase domain"/>
    <property type="match status" value="1"/>
</dbReference>
<sequence>MDRVLGLDGGGSKTLLAIVDRAGIVARLDRSTGLDPLTYPDWQQRLRALLEAAQAGDGPTAAGVMGLPVHGEIARVTAEQDAIAKGIFGSMGRADNDVRVAFDGALGGKGGVLLLSGTGSMAWASVGGADAPQIRVGGWSEAFGDEGSAFWIGREALTETTRVLDKRSGAEAFASSILAAAGVGGENLLTWAYGLQNRRAGFASLARTVSELAEDGDATALKIMGRAADELAEHARTAWRLTESAMPLTWACAGGTFQSPVLRRMVAERVGSEPEPLRLPPVGGAVLRAAMLAGWTVDDGWISRLAASLGAHPALAS</sequence>
<gene>
    <name evidence="2" type="ORF">NGM99_17315</name>
</gene>
<reference evidence="2 3" key="1">
    <citation type="submission" date="2022-06" db="EMBL/GenBank/DDBJ databases">
        <title>Mesorhizobium sp. strain RP14 Genome sequencing and assembly.</title>
        <authorList>
            <person name="Kim I."/>
        </authorList>
    </citation>
    <scope>NUCLEOTIDE SEQUENCE [LARGE SCALE GENOMIC DNA]</scope>
    <source>
        <strain evidence="3">RP14(2022)</strain>
    </source>
</reference>
<keyword evidence="3" id="KW-1185">Reference proteome</keyword>
<accession>A0ABT1C9U0</accession>
<feature type="domain" description="ATPase BadF/BadG/BcrA/BcrD type" evidence="1">
    <location>
        <begin position="5"/>
        <end position="274"/>
    </location>
</feature>
<dbReference type="GO" id="GO:0016301">
    <property type="term" value="F:kinase activity"/>
    <property type="evidence" value="ECO:0007669"/>
    <property type="project" value="UniProtKB-KW"/>
</dbReference>
<dbReference type="Proteomes" id="UP001205906">
    <property type="component" value="Unassembled WGS sequence"/>
</dbReference>